<proteinExistence type="predicted"/>
<evidence type="ECO:0000313" key="2">
    <source>
        <dbReference type="Proteomes" id="UP000091857"/>
    </source>
</evidence>
<dbReference type="Proteomes" id="UP000091857">
    <property type="component" value="Chromosome 3"/>
</dbReference>
<gene>
    <name evidence="1" type="ORF">MANES_03G129000v8</name>
</gene>
<keyword evidence="2" id="KW-1185">Reference proteome</keyword>
<sequence>MADIEPPSFSLGLDLDAEPEPQILTRHHQQSGLNSAPGRSSCTLLQDDNDDGYFQPRVTNSEEDDFGLQVMDSDPEDGPYSPRIFKRLRRGPAIEEPRLKNKEKDVVCCDDEIEEFSSQEDLVRADAHSSKRYSSVCSSSKVHLHGSGVLTTQSSSQKKRKESSDAPSSSHAETGYNGLVFPKLTRSPLRRFQLIDSDSDSEEPPVNEDVSEKTTSSLKEQKLPACEQRRNQSAEKHQNDDLWRDFYPVKNFHIPTPVLDEVCEEYFQSLQDKNAAQKVGSDLYKGSVGCHTDLNSITGYEQRWNAADPLPPAHHYFFHDDSRIQTLVRCRLPNFSPLGIVNKGNQQRSESVINYMSQFHGEASKQGGRRGSHNGKGSTRGRNKLEKSNARAVMSASEGWVDPKSSSSIPKDAGKRRVRANGQAAGHWFTSPEGRKVYVSKSGQELTGQIAYRHYRKESGGFRKSKKKTNGKRKKG</sequence>
<comment type="caution">
    <text evidence="1">The sequence shown here is derived from an EMBL/GenBank/DDBJ whole genome shotgun (WGS) entry which is preliminary data.</text>
</comment>
<evidence type="ECO:0000313" key="1">
    <source>
        <dbReference type="EMBL" id="KAG8658186.1"/>
    </source>
</evidence>
<organism evidence="1 2">
    <name type="scientific">Manihot esculenta</name>
    <name type="common">Cassava</name>
    <name type="synonym">Jatropha manihot</name>
    <dbReference type="NCBI Taxonomy" id="3983"/>
    <lineage>
        <taxon>Eukaryota</taxon>
        <taxon>Viridiplantae</taxon>
        <taxon>Streptophyta</taxon>
        <taxon>Embryophyta</taxon>
        <taxon>Tracheophyta</taxon>
        <taxon>Spermatophyta</taxon>
        <taxon>Magnoliopsida</taxon>
        <taxon>eudicotyledons</taxon>
        <taxon>Gunneridae</taxon>
        <taxon>Pentapetalae</taxon>
        <taxon>rosids</taxon>
        <taxon>fabids</taxon>
        <taxon>Malpighiales</taxon>
        <taxon>Euphorbiaceae</taxon>
        <taxon>Crotonoideae</taxon>
        <taxon>Manihoteae</taxon>
        <taxon>Manihot</taxon>
    </lineage>
</organism>
<dbReference type="EMBL" id="CM004389">
    <property type="protein sequence ID" value="KAG8658186.1"/>
    <property type="molecule type" value="Genomic_DNA"/>
</dbReference>
<accession>A0ACB7I194</accession>
<reference evidence="2" key="1">
    <citation type="journal article" date="2016" name="Nat. Biotechnol.">
        <title>Sequencing wild and cultivated cassava and related species reveals extensive interspecific hybridization and genetic diversity.</title>
        <authorList>
            <person name="Bredeson J.V."/>
            <person name="Lyons J.B."/>
            <person name="Prochnik S.E."/>
            <person name="Wu G.A."/>
            <person name="Ha C.M."/>
            <person name="Edsinger-Gonzales E."/>
            <person name="Grimwood J."/>
            <person name="Schmutz J."/>
            <person name="Rabbi I.Y."/>
            <person name="Egesi C."/>
            <person name="Nauluvula P."/>
            <person name="Lebot V."/>
            <person name="Ndunguru J."/>
            <person name="Mkamilo G."/>
            <person name="Bart R.S."/>
            <person name="Setter T.L."/>
            <person name="Gleadow R.M."/>
            <person name="Kulakow P."/>
            <person name="Ferguson M.E."/>
            <person name="Rounsley S."/>
            <person name="Rokhsar D.S."/>
        </authorList>
    </citation>
    <scope>NUCLEOTIDE SEQUENCE [LARGE SCALE GENOMIC DNA]</scope>
    <source>
        <strain evidence="2">cv. AM560-2</strain>
    </source>
</reference>
<name>A0ACB7I194_MANES</name>
<protein>
    <submittedName>
        <fullName evidence="1">Uncharacterized protein</fullName>
    </submittedName>
</protein>